<feature type="domain" description="Response regulatory" evidence="2">
    <location>
        <begin position="21"/>
        <end position="141"/>
    </location>
</feature>
<protein>
    <recommendedName>
        <fullName evidence="2">Response regulatory domain-containing protein</fullName>
    </recommendedName>
</protein>
<dbReference type="InterPro" id="IPR011990">
    <property type="entry name" value="TPR-like_helical_dom_sf"/>
</dbReference>
<evidence type="ECO:0000313" key="4">
    <source>
        <dbReference type="Proteomes" id="UP000196531"/>
    </source>
</evidence>
<dbReference type="EMBL" id="MAAO01000008">
    <property type="protein sequence ID" value="OUR95327.1"/>
    <property type="molecule type" value="Genomic_DNA"/>
</dbReference>
<gene>
    <name evidence="3" type="ORF">A9Q84_15940</name>
</gene>
<dbReference type="Gene3D" id="1.25.40.10">
    <property type="entry name" value="Tetratricopeptide repeat domain"/>
    <property type="match status" value="1"/>
</dbReference>
<dbReference type="SUPFAM" id="SSF52172">
    <property type="entry name" value="CheY-like"/>
    <property type="match status" value="1"/>
</dbReference>
<dbReference type="PROSITE" id="PS50110">
    <property type="entry name" value="RESPONSE_REGULATORY"/>
    <property type="match status" value="1"/>
</dbReference>
<dbReference type="SUPFAM" id="SSF48452">
    <property type="entry name" value="TPR-like"/>
    <property type="match status" value="1"/>
</dbReference>
<accession>A0A1Y5F440</accession>
<evidence type="ECO:0000313" key="3">
    <source>
        <dbReference type="EMBL" id="OUR95327.1"/>
    </source>
</evidence>
<reference evidence="4" key="1">
    <citation type="journal article" date="2017" name="Proc. Natl. Acad. Sci. U.S.A.">
        <title>Simulation of Deepwater Horizon oil plume reveals substrate specialization within a complex community of hydrocarbon-degraders.</title>
        <authorList>
            <person name="Hu P."/>
            <person name="Dubinsky E.A."/>
            <person name="Probst A.J."/>
            <person name="Wang J."/>
            <person name="Sieber C.M.K."/>
            <person name="Tom L.M."/>
            <person name="Gardinali P."/>
            <person name="Banfield J.F."/>
            <person name="Atlas R.M."/>
            <person name="Andersen G.L."/>
        </authorList>
    </citation>
    <scope>NUCLEOTIDE SEQUENCE [LARGE SCALE GENOMIC DNA]</scope>
</reference>
<comment type="caution">
    <text evidence="3">The sequence shown here is derived from an EMBL/GenBank/DDBJ whole genome shotgun (WGS) entry which is preliminary data.</text>
</comment>
<dbReference type="InterPro" id="IPR001789">
    <property type="entry name" value="Sig_transdc_resp-reg_receiver"/>
</dbReference>
<proteinExistence type="predicted"/>
<sequence>MSFDKNDKKNKHIVDWFRNKSAVIYEPASMNRTSIKKMLIVYGLNMDKIYVPETFVDAKDFIANEKPDIVFTRDDNKGEKGLDLLDLHIETIPNRLNTGFFLVSEDNSPSISAVVLDTEVDGILTLPFTGASLEKIIKLGLKKKYKPNPYNKMIEEAKGKMVQGDVEGALQILKSASDMNKTPVLSNCYIAKILISNNDEKEAEEMLLENLNQNTKHYLSLKELAKLYKHQSRFKDQYDMTSRILDEYAMNPEKIPDLTKLSIQNEKYEDIWNYAKVFSTIKTPSLKITQFISAGLAICGRFMVKTSRPDEGKKAILKSAKMAHGKFEILKSLAESLLLIGDKEGASKLLNDHANENTDEIALEVFQFEIFARESLTPQTLERGRKLLNSEFKAPEIYQILIEKLISGNMKIGIIEEMVDSAKKDFPDLSDQFQQLLEKAQSNAA</sequence>
<evidence type="ECO:0000256" key="1">
    <source>
        <dbReference type="PROSITE-ProRule" id="PRU00169"/>
    </source>
</evidence>
<comment type="caution">
    <text evidence="1">Lacks conserved residue(s) required for the propagation of feature annotation.</text>
</comment>
<dbReference type="AlphaFoldDB" id="A0A1Y5F440"/>
<organism evidence="3 4">
    <name type="scientific">Halobacteriovorax marinus</name>
    <dbReference type="NCBI Taxonomy" id="97084"/>
    <lineage>
        <taxon>Bacteria</taxon>
        <taxon>Pseudomonadati</taxon>
        <taxon>Bdellovibrionota</taxon>
        <taxon>Bacteriovoracia</taxon>
        <taxon>Bacteriovoracales</taxon>
        <taxon>Halobacteriovoraceae</taxon>
        <taxon>Halobacteriovorax</taxon>
    </lineage>
</organism>
<dbReference type="Proteomes" id="UP000196531">
    <property type="component" value="Unassembled WGS sequence"/>
</dbReference>
<evidence type="ECO:0000259" key="2">
    <source>
        <dbReference type="PROSITE" id="PS50110"/>
    </source>
</evidence>
<dbReference type="InterPro" id="IPR011006">
    <property type="entry name" value="CheY-like_superfamily"/>
</dbReference>
<dbReference type="GO" id="GO:0000160">
    <property type="term" value="P:phosphorelay signal transduction system"/>
    <property type="evidence" value="ECO:0007669"/>
    <property type="project" value="InterPro"/>
</dbReference>
<name>A0A1Y5F440_9BACT</name>